<accession>A0ABD2PAX5</accession>
<name>A0ABD2PAX5_9CUCU</name>
<protein>
    <submittedName>
        <fullName evidence="4">Uncharacterized protein</fullName>
    </submittedName>
</protein>
<evidence type="ECO:0000313" key="5">
    <source>
        <dbReference type="Proteomes" id="UP001516400"/>
    </source>
</evidence>
<dbReference type="AlphaFoldDB" id="A0ABD2PAX5"/>
<evidence type="ECO:0000256" key="1">
    <source>
        <dbReference type="ARBA" id="ARBA00022741"/>
    </source>
</evidence>
<keyword evidence="2" id="KW-0067">ATP-binding</keyword>
<evidence type="ECO:0000256" key="2">
    <source>
        <dbReference type="ARBA" id="ARBA00022840"/>
    </source>
</evidence>
<dbReference type="GO" id="GO:0005524">
    <property type="term" value="F:ATP binding"/>
    <property type="evidence" value="ECO:0007669"/>
    <property type="project" value="UniProtKB-KW"/>
</dbReference>
<keyword evidence="1" id="KW-0547">Nucleotide-binding</keyword>
<keyword evidence="5" id="KW-1185">Reference proteome</keyword>
<sequence length="690" mass="81187">MKQQKKKAENRLPEIRGTRKHEIHNGDSSDDYPKFQEHWRSENFREKVLSDTDEGMNKTIVIKNEEMIECRKGKFREDDNRENENQCCRDLPKYASCGYLHFRSNNFLEATYNLLPEAQKIEFHQKAAKYLEKNTRKCRACGNGFFEELTGKMENHLKFTRRRRSIFSRSSYDEEFYTRSYHSDIESFMGGSQVQSEVISADYSPDGTYFESFGVITPKKLYKMKEHASLTRTFSMYDFSGCECKLILNYMYGEVSRHYRVAGQYDQMLKAMLAHARSCMNLENTAEAFITLDAAEAHIKERRDYKQIEFSSVWALHCALKANYEFKTICQCFTHMIYLALMNCNTFHCLALEIHSLRYCHKKVSDIDSDDLKYVAELYQAIRKLRCVRSEMEKSIYIGYSALRLAISVKHLKLIIKVIPRLVFTLMVKSYLPEACSLLNELDYYSSESDCNSIQSGRLSFFTACLKFQIETGYTVLSYNDCEKFNYTENLQLASVKNPTLMIEFVSLMWLWNCRNHKWECAAKWTNEIRKYVELILKQKERATFVALYILEGHLLSLVHSTNSQNIESHEKLEISVNKLFKKIQMSLQFAKFLLPRFKHFQAYYEYIKGHEEKALKMLEDTLVCAAKYENALELVHINHSKLAWKNQLTRNMISKWNTHSDSDHLLDYRLLDGIDNQIISFTLPKPIYD</sequence>
<dbReference type="Proteomes" id="UP001516400">
    <property type="component" value="Unassembled WGS sequence"/>
</dbReference>
<feature type="region of interest" description="Disordered" evidence="3">
    <location>
        <begin position="1"/>
        <end position="36"/>
    </location>
</feature>
<dbReference type="EMBL" id="JABFTP020000185">
    <property type="protein sequence ID" value="KAL3287927.1"/>
    <property type="molecule type" value="Genomic_DNA"/>
</dbReference>
<proteinExistence type="predicted"/>
<dbReference type="PANTHER" id="PTHR16305:SF28">
    <property type="entry name" value="GUANYLATE CYCLASE DOMAIN-CONTAINING PROTEIN"/>
    <property type="match status" value="1"/>
</dbReference>
<feature type="compositionally biased region" description="Basic and acidic residues" evidence="3">
    <location>
        <begin position="23"/>
        <end position="36"/>
    </location>
</feature>
<organism evidence="4 5">
    <name type="scientific">Cryptolaemus montrouzieri</name>
    <dbReference type="NCBI Taxonomy" id="559131"/>
    <lineage>
        <taxon>Eukaryota</taxon>
        <taxon>Metazoa</taxon>
        <taxon>Ecdysozoa</taxon>
        <taxon>Arthropoda</taxon>
        <taxon>Hexapoda</taxon>
        <taxon>Insecta</taxon>
        <taxon>Pterygota</taxon>
        <taxon>Neoptera</taxon>
        <taxon>Endopterygota</taxon>
        <taxon>Coleoptera</taxon>
        <taxon>Polyphaga</taxon>
        <taxon>Cucujiformia</taxon>
        <taxon>Coccinelloidea</taxon>
        <taxon>Coccinellidae</taxon>
        <taxon>Scymninae</taxon>
        <taxon>Scymnini</taxon>
        <taxon>Cryptolaemus</taxon>
    </lineage>
</organism>
<evidence type="ECO:0000256" key="3">
    <source>
        <dbReference type="SAM" id="MobiDB-lite"/>
    </source>
</evidence>
<gene>
    <name evidence="4" type="ORF">HHI36_002383</name>
</gene>
<reference evidence="4 5" key="1">
    <citation type="journal article" date="2021" name="BMC Biol.">
        <title>Horizontally acquired antibacterial genes associated with adaptive radiation of ladybird beetles.</title>
        <authorList>
            <person name="Li H.S."/>
            <person name="Tang X.F."/>
            <person name="Huang Y.H."/>
            <person name="Xu Z.Y."/>
            <person name="Chen M.L."/>
            <person name="Du X.Y."/>
            <person name="Qiu B.Y."/>
            <person name="Chen P.T."/>
            <person name="Zhang W."/>
            <person name="Slipinski A."/>
            <person name="Escalona H.E."/>
            <person name="Waterhouse R.M."/>
            <person name="Zwick A."/>
            <person name="Pang H."/>
        </authorList>
    </citation>
    <scope>NUCLEOTIDE SEQUENCE [LARGE SCALE GENOMIC DNA]</scope>
    <source>
        <strain evidence="4">SYSU2018</strain>
    </source>
</reference>
<feature type="compositionally biased region" description="Basic and acidic residues" evidence="3">
    <location>
        <begin position="1"/>
        <end position="17"/>
    </location>
</feature>
<evidence type="ECO:0000313" key="4">
    <source>
        <dbReference type="EMBL" id="KAL3287927.1"/>
    </source>
</evidence>
<dbReference type="PANTHER" id="PTHR16305">
    <property type="entry name" value="TESTICULAR SOLUBLE ADENYLYL CYCLASE"/>
    <property type="match status" value="1"/>
</dbReference>
<comment type="caution">
    <text evidence="4">The sequence shown here is derived from an EMBL/GenBank/DDBJ whole genome shotgun (WGS) entry which is preliminary data.</text>
</comment>